<dbReference type="EMBL" id="KY684105">
    <property type="protein sequence ID" value="ARF11003.1"/>
    <property type="molecule type" value="Genomic_DNA"/>
</dbReference>
<organism evidence="2">
    <name type="scientific">Hokovirus HKV1</name>
    <dbReference type="NCBI Taxonomy" id="1977638"/>
    <lineage>
        <taxon>Viruses</taxon>
        <taxon>Varidnaviria</taxon>
        <taxon>Bamfordvirae</taxon>
        <taxon>Nucleocytoviricota</taxon>
        <taxon>Megaviricetes</taxon>
        <taxon>Imitervirales</taxon>
        <taxon>Mimiviridae</taxon>
        <taxon>Klosneuvirinae</taxon>
        <taxon>Hokovirus</taxon>
    </lineage>
</organism>
<reference evidence="2" key="1">
    <citation type="journal article" date="2017" name="Science">
        <title>Giant viruses with an expanded complement of translation system components.</title>
        <authorList>
            <person name="Schulz F."/>
            <person name="Yutin N."/>
            <person name="Ivanova N.N."/>
            <person name="Ortega D.R."/>
            <person name="Lee T.K."/>
            <person name="Vierheilig J."/>
            <person name="Daims H."/>
            <person name="Horn M."/>
            <person name="Wagner M."/>
            <person name="Jensen G.J."/>
            <person name="Kyrpides N.C."/>
            <person name="Koonin E.V."/>
            <person name="Woyke T."/>
        </authorList>
    </citation>
    <scope>NUCLEOTIDE SEQUENCE</scope>
    <source>
        <strain evidence="2">HKV1</strain>
    </source>
</reference>
<gene>
    <name evidence="2" type="ORF">Hokovirus_3_276</name>
</gene>
<proteinExistence type="predicted"/>
<evidence type="ECO:0000313" key="2">
    <source>
        <dbReference type="EMBL" id="ARF11003.1"/>
    </source>
</evidence>
<accession>A0A1V0SH14</accession>
<feature type="compositionally biased region" description="Basic and acidic residues" evidence="1">
    <location>
        <begin position="131"/>
        <end position="194"/>
    </location>
</feature>
<name>A0A1V0SH14_9VIRU</name>
<evidence type="ECO:0000256" key="1">
    <source>
        <dbReference type="SAM" id="MobiDB-lite"/>
    </source>
</evidence>
<feature type="compositionally biased region" description="Basic residues" evidence="1">
    <location>
        <begin position="195"/>
        <end position="217"/>
    </location>
</feature>
<protein>
    <submittedName>
        <fullName evidence="2">Uncharacterized protein</fullName>
    </submittedName>
</protein>
<sequence>MENKFCGVGKVPKGKTRGSMIDCVKKSQIRYYGLKKIDPTLIAAKISTGPSIKDVRRDMIVIKARYNKLVSKLKVALSQERKEEIFKEIKQVQKEFEAAKSKYDKMVAGTETTKPTITLDPLKIKKNAIKKSKELKKEKERKQKEKEAKERRKQEERERKKNAIKKSKELKKEKERKQKEKEAKERRKQEERERKKNMKKPSKKTTKKKTNPRPKKRTAYEVSKANKK</sequence>
<feature type="region of interest" description="Disordered" evidence="1">
    <location>
        <begin position="130"/>
        <end position="228"/>
    </location>
</feature>